<protein>
    <submittedName>
        <fullName evidence="2">Uncharacterized protein</fullName>
    </submittedName>
</protein>
<dbReference type="Proteomes" id="UP000239560">
    <property type="component" value="Unassembled WGS sequence"/>
</dbReference>
<name>A0A2T0A324_RHOTO</name>
<sequence>MSFGGLKGDSKLCDVKPSKRRGRGGESQAAPARVESKVSNLAHLATVPAVYASVICLSKMYISPCRSVAIDLSLIPSQTNPRARSRRTGCSHRIRREKGRREDAERFLGFRKPCTGVYRHWRVRERVRDVRGGKVAGVVALVRRGGCGLVQRGQ</sequence>
<organism evidence="2 3">
    <name type="scientific">Rhodotorula toruloides</name>
    <name type="common">Yeast</name>
    <name type="synonym">Rhodosporidium toruloides</name>
    <dbReference type="NCBI Taxonomy" id="5286"/>
    <lineage>
        <taxon>Eukaryota</taxon>
        <taxon>Fungi</taxon>
        <taxon>Dikarya</taxon>
        <taxon>Basidiomycota</taxon>
        <taxon>Pucciniomycotina</taxon>
        <taxon>Microbotryomycetes</taxon>
        <taxon>Sporidiobolales</taxon>
        <taxon>Sporidiobolaceae</taxon>
        <taxon>Rhodotorula</taxon>
    </lineage>
</organism>
<comment type="caution">
    <text evidence="2">The sequence shown here is derived from an EMBL/GenBank/DDBJ whole genome shotgun (WGS) entry which is preliminary data.</text>
</comment>
<gene>
    <name evidence="2" type="ORF">AAT19DRAFT_16342</name>
</gene>
<proteinExistence type="predicted"/>
<dbReference type="AlphaFoldDB" id="A0A2T0A324"/>
<evidence type="ECO:0000313" key="2">
    <source>
        <dbReference type="EMBL" id="PRQ72418.1"/>
    </source>
</evidence>
<reference evidence="2 3" key="1">
    <citation type="journal article" date="2018" name="Elife">
        <title>Functional genomics of lipid metabolism in the oleaginous yeast Rhodosporidium toruloides.</title>
        <authorList>
            <person name="Coradetti S.T."/>
            <person name="Pinel D."/>
            <person name="Geiselman G."/>
            <person name="Ito M."/>
            <person name="Mondo S."/>
            <person name="Reilly M.C."/>
            <person name="Cheng Y.F."/>
            <person name="Bauer S."/>
            <person name="Grigoriev I."/>
            <person name="Gladden J.M."/>
            <person name="Simmons B.A."/>
            <person name="Brem R."/>
            <person name="Arkin A.P."/>
            <person name="Skerker J.M."/>
        </authorList>
    </citation>
    <scope>NUCLEOTIDE SEQUENCE [LARGE SCALE GENOMIC DNA]</scope>
    <source>
        <strain evidence="2 3">NBRC 0880</strain>
    </source>
</reference>
<dbReference type="EMBL" id="LCTV02000009">
    <property type="protein sequence ID" value="PRQ72418.1"/>
    <property type="molecule type" value="Genomic_DNA"/>
</dbReference>
<feature type="compositionally biased region" description="Basic and acidic residues" evidence="1">
    <location>
        <begin position="8"/>
        <end position="17"/>
    </location>
</feature>
<evidence type="ECO:0000313" key="3">
    <source>
        <dbReference type="Proteomes" id="UP000239560"/>
    </source>
</evidence>
<evidence type="ECO:0000256" key="1">
    <source>
        <dbReference type="SAM" id="MobiDB-lite"/>
    </source>
</evidence>
<feature type="region of interest" description="Disordered" evidence="1">
    <location>
        <begin position="1"/>
        <end position="33"/>
    </location>
</feature>
<accession>A0A2T0A324</accession>